<reference evidence="1" key="1">
    <citation type="submission" date="2021-06" db="EMBL/GenBank/DDBJ databases">
        <title>Parelaphostrongylus tenuis whole genome reference sequence.</title>
        <authorList>
            <person name="Garwood T.J."/>
            <person name="Larsen P.A."/>
            <person name="Fountain-Jones N.M."/>
            <person name="Garbe J.R."/>
            <person name="Macchietto M.G."/>
            <person name="Kania S.A."/>
            <person name="Gerhold R.W."/>
            <person name="Richards J.E."/>
            <person name="Wolf T.M."/>
        </authorList>
    </citation>
    <scope>NUCLEOTIDE SEQUENCE</scope>
    <source>
        <strain evidence="1">MNPRO001-30</strain>
        <tissue evidence="1">Meninges</tissue>
    </source>
</reference>
<gene>
    <name evidence="1" type="ORF">KIN20_032627</name>
</gene>
<evidence type="ECO:0000313" key="1">
    <source>
        <dbReference type="EMBL" id="KAJ1370819.1"/>
    </source>
</evidence>
<dbReference type="AlphaFoldDB" id="A0AAD5WHM6"/>
<protein>
    <submittedName>
        <fullName evidence="1">Uncharacterized protein</fullName>
    </submittedName>
</protein>
<comment type="caution">
    <text evidence="1">The sequence shown here is derived from an EMBL/GenBank/DDBJ whole genome shotgun (WGS) entry which is preliminary data.</text>
</comment>
<proteinExistence type="predicted"/>
<dbReference type="Proteomes" id="UP001196413">
    <property type="component" value="Unassembled WGS sequence"/>
</dbReference>
<evidence type="ECO:0000313" key="2">
    <source>
        <dbReference type="Proteomes" id="UP001196413"/>
    </source>
</evidence>
<keyword evidence="2" id="KW-1185">Reference proteome</keyword>
<name>A0AAD5WHM6_PARTN</name>
<sequence>MIDISKLPLVEEVLQRPQEVIVRWRQVRIVRRTIQRLLLQFNQLPHRQFDDMQPCDVLKQVKIAATVTGADCSGPVADSSALRLSSLQLAANFTESARHDIKR</sequence>
<accession>A0AAD5WHM6</accession>
<organism evidence="1 2">
    <name type="scientific">Parelaphostrongylus tenuis</name>
    <name type="common">Meningeal worm</name>
    <dbReference type="NCBI Taxonomy" id="148309"/>
    <lineage>
        <taxon>Eukaryota</taxon>
        <taxon>Metazoa</taxon>
        <taxon>Ecdysozoa</taxon>
        <taxon>Nematoda</taxon>
        <taxon>Chromadorea</taxon>
        <taxon>Rhabditida</taxon>
        <taxon>Rhabditina</taxon>
        <taxon>Rhabditomorpha</taxon>
        <taxon>Strongyloidea</taxon>
        <taxon>Metastrongylidae</taxon>
        <taxon>Parelaphostrongylus</taxon>
    </lineage>
</organism>
<dbReference type="EMBL" id="JAHQIW010006865">
    <property type="protein sequence ID" value="KAJ1370819.1"/>
    <property type="molecule type" value="Genomic_DNA"/>
</dbReference>